<dbReference type="Proteomes" id="UP001174936">
    <property type="component" value="Unassembled WGS sequence"/>
</dbReference>
<dbReference type="AlphaFoldDB" id="A0AA39XWD4"/>
<evidence type="ECO:0000313" key="1">
    <source>
        <dbReference type="EMBL" id="KAK0640826.1"/>
    </source>
</evidence>
<protein>
    <submittedName>
        <fullName evidence="1">Uncharacterized protein</fullName>
    </submittedName>
</protein>
<organism evidence="1 2">
    <name type="scientific">Cercophora newfieldiana</name>
    <dbReference type="NCBI Taxonomy" id="92897"/>
    <lineage>
        <taxon>Eukaryota</taxon>
        <taxon>Fungi</taxon>
        <taxon>Dikarya</taxon>
        <taxon>Ascomycota</taxon>
        <taxon>Pezizomycotina</taxon>
        <taxon>Sordariomycetes</taxon>
        <taxon>Sordariomycetidae</taxon>
        <taxon>Sordariales</taxon>
        <taxon>Lasiosphaeriaceae</taxon>
        <taxon>Cercophora</taxon>
    </lineage>
</organism>
<gene>
    <name evidence="1" type="ORF">B0T16DRAFT_379198</name>
</gene>
<keyword evidence="2" id="KW-1185">Reference proteome</keyword>
<sequence length="930" mass="104235">MPSFLARALPVLGKVPTASSSSGSHVTDAPEIERVRIGPAANHLHDAMMQMYWAGVRRELPYIILTLRRWRTRDEFSKTTLPDEEDLYIHGYDTFLDQVSHSSRKFGDRYRRHAKDELKKTGAKENKDAAPSYTEALQDRGWDIYSEMQSNGIRHAIKMDLQEREYREPDVLRRRARMLLQSAQFLDIDKIIEYREPEALISFWKQPAQAQISVSSYDESHMPVLVPQLCFACDVVIRGSMFRNIKTDAIMCEGCYRNHHYGHADMTKVYKQCCLRKAVSAKDSQEICTCMDVRRRDDTGRLRNLFPVDNDSKNSENHLNTKGTSGKVRCGLYELTDMVAEAKYASTQSKLGAKKTLESAKREDQIQYRPSRIKNLNGESSGAKSTTTEFANSYGATTKGTEDVPFYLTDIVDEYPYGNVHMALRVGPLVIENGVSNTHGGVLITSRDPPNLQVLRDPSGDIQYSLLLTGRTERNLYSQHRPRVPKRYKAMMKQVVGGTFCGFFDQPTEDQIIDALLEESLRLVETGITMTEKHAQMEQCVTRIMSILKGYLSSRIEAYIRSIVDRLLDPSIDLRWNFSSNNCQTFCDNIIDRSLFGPMFAPRAPVTSDAPPPFDSPYPLYLLSFVCRPGAYVPERARSKYDVPNGLTEEYLLKFRYGRHDESDMLDTLSEYWYDWGAFDGPIYPYQDLFPWDCTEAFNRYPVSCGTCNISKHAWAFPFDTWSLLTLHLSRPRNLYPHCGLPASDTSTPSLLHNPTPASSGVMPDMSWFQNRLTVLLAQDALLTAAAAMSRCAPFRESTLWLHNSPQERNDRLKLGGIHRAQPFSHHFEKGAYHQYFIAGWAHLTRERKVAEYEKLRDWKATREDVGSSDNDDGGCGGGGGCGFVCGAVGAAGGAACSAVVGDVGDTCGTGCVSSCGGDGGCGGCGGCGG</sequence>
<evidence type="ECO:0000313" key="2">
    <source>
        <dbReference type="Proteomes" id="UP001174936"/>
    </source>
</evidence>
<proteinExistence type="predicted"/>
<dbReference type="EMBL" id="JAULSV010000006">
    <property type="protein sequence ID" value="KAK0640826.1"/>
    <property type="molecule type" value="Genomic_DNA"/>
</dbReference>
<reference evidence="1" key="1">
    <citation type="submission" date="2023-06" db="EMBL/GenBank/DDBJ databases">
        <title>Genome-scale phylogeny and comparative genomics of the fungal order Sordariales.</title>
        <authorList>
            <consortium name="Lawrence Berkeley National Laboratory"/>
            <person name="Hensen N."/>
            <person name="Bonometti L."/>
            <person name="Westerberg I."/>
            <person name="Brannstrom I.O."/>
            <person name="Guillou S."/>
            <person name="Cros-Aarteil S."/>
            <person name="Calhoun S."/>
            <person name="Haridas S."/>
            <person name="Kuo A."/>
            <person name="Mondo S."/>
            <person name="Pangilinan J."/>
            <person name="Riley R."/>
            <person name="Labutti K."/>
            <person name="Andreopoulos B."/>
            <person name="Lipzen A."/>
            <person name="Chen C."/>
            <person name="Yanf M."/>
            <person name="Daum C."/>
            <person name="Ng V."/>
            <person name="Clum A."/>
            <person name="Steindorff A."/>
            <person name="Ohm R."/>
            <person name="Martin F."/>
            <person name="Silar P."/>
            <person name="Natvig D."/>
            <person name="Lalanne C."/>
            <person name="Gautier V."/>
            <person name="Ament-Velasquez S.L."/>
            <person name="Kruys A."/>
            <person name="Hutchinson M.I."/>
            <person name="Powell A.J."/>
            <person name="Barry K."/>
            <person name="Miller A.N."/>
            <person name="Grigoriev I.V."/>
            <person name="Debuchy R."/>
            <person name="Gladieux P."/>
            <person name="Thoren M.H."/>
            <person name="Johannesson H."/>
        </authorList>
    </citation>
    <scope>NUCLEOTIDE SEQUENCE</scope>
    <source>
        <strain evidence="1">SMH2532-1</strain>
    </source>
</reference>
<name>A0AA39XWD4_9PEZI</name>
<comment type="caution">
    <text evidence="1">The sequence shown here is derived from an EMBL/GenBank/DDBJ whole genome shotgun (WGS) entry which is preliminary data.</text>
</comment>
<accession>A0AA39XWD4</accession>